<name>A0ABN7XNY3_GIGMA</name>
<proteinExistence type="predicted"/>
<gene>
    <name evidence="1" type="ORF">GMARGA_LOCUS44610</name>
</gene>
<protein>
    <submittedName>
        <fullName evidence="1">28850_t:CDS:1</fullName>
    </submittedName>
</protein>
<keyword evidence="2" id="KW-1185">Reference proteome</keyword>
<evidence type="ECO:0000313" key="2">
    <source>
        <dbReference type="Proteomes" id="UP000789901"/>
    </source>
</evidence>
<reference evidence="1 2" key="1">
    <citation type="submission" date="2021-06" db="EMBL/GenBank/DDBJ databases">
        <authorList>
            <person name="Kallberg Y."/>
            <person name="Tangrot J."/>
            <person name="Rosling A."/>
        </authorList>
    </citation>
    <scope>NUCLEOTIDE SEQUENCE [LARGE SCALE GENOMIC DNA]</scope>
    <source>
        <strain evidence="1 2">120-4 pot B 10/14</strain>
    </source>
</reference>
<dbReference type="EMBL" id="CAJVQB010153068">
    <property type="protein sequence ID" value="CAG8855789.1"/>
    <property type="molecule type" value="Genomic_DNA"/>
</dbReference>
<sequence>KSVSLIHDIVKNLRNKNGIIIANRKQSENMKLLRCLIGLGSHDQPD</sequence>
<feature type="non-terminal residue" evidence="1">
    <location>
        <position position="46"/>
    </location>
</feature>
<dbReference type="Proteomes" id="UP000789901">
    <property type="component" value="Unassembled WGS sequence"/>
</dbReference>
<organism evidence="1 2">
    <name type="scientific">Gigaspora margarita</name>
    <dbReference type="NCBI Taxonomy" id="4874"/>
    <lineage>
        <taxon>Eukaryota</taxon>
        <taxon>Fungi</taxon>
        <taxon>Fungi incertae sedis</taxon>
        <taxon>Mucoromycota</taxon>
        <taxon>Glomeromycotina</taxon>
        <taxon>Glomeromycetes</taxon>
        <taxon>Diversisporales</taxon>
        <taxon>Gigasporaceae</taxon>
        <taxon>Gigaspora</taxon>
    </lineage>
</organism>
<comment type="caution">
    <text evidence="1">The sequence shown here is derived from an EMBL/GenBank/DDBJ whole genome shotgun (WGS) entry which is preliminary data.</text>
</comment>
<feature type="non-terminal residue" evidence="1">
    <location>
        <position position="1"/>
    </location>
</feature>
<accession>A0ABN7XNY3</accession>
<evidence type="ECO:0000313" key="1">
    <source>
        <dbReference type="EMBL" id="CAG8855789.1"/>
    </source>
</evidence>